<dbReference type="PANTHER" id="PTHR35312">
    <property type="entry name" value="OS07G0641800 PROTEIN"/>
    <property type="match status" value="1"/>
</dbReference>
<dbReference type="FunCoup" id="A0A1Q3B2F9">
    <property type="interactions" value="1461"/>
</dbReference>
<organism evidence="1 2">
    <name type="scientific">Cephalotus follicularis</name>
    <name type="common">Albany pitcher plant</name>
    <dbReference type="NCBI Taxonomy" id="3775"/>
    <lineage>
        <taxon>Eukaryota</taxon>
        <taxon>Viridiplantae</taxon>
        <taxon>Streptophyta</taxon>
        <taxon>Embryophyta</taxon>
        <taxon>Tracheophyta</taxon>
        <taxon>Spermatophyta</taxon>
        <taxon>Magnoliopsida</taxon>
        <taxon>eudicotyledons</taxon>
        <taxon>Gunneridae</taxon>
        <taxon>Pentapetalae</taxon>
        <taxon>rosids</taxon>
        <taxon>fabids</taxon>
        <taxon>Oxalidales</taxon>
        <taxon>Cephalotaceae</taxon>
        <taxon>Cephalotus</taxon>
    </lineage>
</organism>
<evidence type="ECO:0000313" key="2">
    <source>
        <dbReference type="Proteomes" id="UP000187406"/>
    </source>
</evidence>
<dbReference type="PANTHER" id="PTHR35312:SF1">
    <property type="entry name" value="OS07G0641800 PROTEIN"/>
    <property type="match status" value="1"/>
</dbReference>
<dbReference type="EMBL" id="BDDD01000239">
    <property type="protein sequence ID" value="GAV62149.1"/>
    <property type="molecule type" value="Genomic_DNA"/>
</dbReference>
<dbReference type="AlphaFoldDB" id="A0A1Q3B2F9"/>
<reference evidence="2" key="1">
    <citation type="submission" date="2016-04" db="EMBL/GenBank/DDBJ databases">
        <title>Cephalotus genome sequencing.</title>
        <authorList>
            <person name="Fukushima K."/>
            <person name="Hasebe M."/>
            <person name="Fang X."/>
        </authorList>
    </citation>
    <scope>NUCLEOTIDE SEQUENCE [LARGE SCALE GENOMIC DNA]</scope>
    <source>
        <strain evidence="2">cv. St1</strain>
    </source>
</reference>
<protein>
    <submittedName>
        <fullName evidence="1">Uncharacterized protein</fullName>
    </submittedName>
</protein>
<comment type="caution">
    <text evidence="1">The sequence shown here is derived from an EMBL/GenBank/DDBJ whole genome shotgun (WGS) entry which is preliminary data.</text>
</comment>
<accession>A0A1Q3B2F9</accession>
<dbReference type="Proteomes" id="UP000187406">
    <property type="component" value="Unassembled WGS sequence"/>
</dbReference>
<name>A0A1Q3B2F9_CEPFO</name>
<dbReference type="STRING" id="3775.A0A1Q3B2F9"/>
<proteinExistence type="predicted"/>
<dbReference type="InParanoid" id="A0A1Q3B2F9"/>
<evidence type="ECO:0000313" key="1">
    <source>
        <dbReference type="EMBL" id="GAV62149.1"/>
    </source>
</evidence>
<sequence>MDSDGMDGGYVVTGVFYFGPVTKQMEAQNWALRQRQRQFYFYLRQCVREREGEKHYVNMDEEEFCSLLELFPVVRPRDYHIDLDPSKQSTSRAAENEIANWQNAWEEGDKRNVENERVDPHDAFWEKLKLAAERKVGAAEAERFCRAFQQVHKKLVYEELSLDAANKLIRRS</sequence>
<keyword evidence="2" id="KW-1185">Reference proteome</keyword>
<dbReference type="OrthoDB" id="1932122at2759"/>
<gene>
    <name evidence="1" type="ORF">CFOL_v3_05673</name>
</gene>